<dbReference type="AlphaFoldDB" id="A0A926Q3I4"/>
<name>A0A926Q3I4_9FLAO</name>
<organism evidence="1 2">
    <name type="scientific">Sinomicrobium weinanense</name>
    <dbReference type="NCBI Taxonomy" id="2842200"/>
    <lineage>
        <taxon>Bacteria</taxon>
        <taxon>Pseudomonadati</taxon>
        <taxon>Bacteroidota</taxon>
        <taxon>Flavobacteriia</taxon>
        <taxon>Flavobacteriales</taxon>
        <taxon>Flavobacteriaceae</taxon>
        <taxon>Sinomicrobium</taxon>
    </lineage>
</organism>
<dbReference type="RefSeq" id="WP_187966765.1">
    <property type="nucleotide sequence ID" value="NZ_JACVDC010000066.1"/>
</dbReference>
<reference evidence="1 2" key="1">
    <citation type="submission" date="2020-09" db="EMBL/GenBank/DDBJ databases">
        <title>Sinomicrobium weinanense sp. nov., a halophilic bacteria isolated from saline-alkali soil.</title>
        <authorList>
            <person name="Wu P."/>
            <person name="Ren H."/>
            <person name="Mei Y."/>
            <person name="Liang Y."/>
            <person name="Chen Z."/>
        </authorList>
    </citation>
    <scope>NUCLEOTIDE SEQUENCE [LARGE SCALE GENOMIC DNA]</scope>
    <source>
        <strain evidence="1 2">FJxs</strain>
    </source>
</reference>
<sequence>MKKRSLKSLKLNKKTISGFTPEKLKGGEDWTSPACTGSWPPECTAARPCVG</sequence>
<keyword evidence="2" id="KW-1185">Reference proteome</keyword>
<accession>A0A926Q3I4</accession>
<protein>
    <submittedName>
        <fullName evidence="1">Uncharacterized protein</fullName>
    </submittedName>
</protein>
<dbReference type="Proteomes" id="UP000653730">
    <property type="component" value="Unassembled WGS sequence"/>
</dbReference>
<gene>
    <name evidence="1" type="ORF">IBL28_16785</name>
</gene>
<dbReference type="EMBL" id="JACVDC010000066">
    <property type="protein sequence ID" value="MBC9797632.1"/>
    <property type="molecule type" value="Genomic_DNA"/>
</dbReference>
<comment type="caution">
    <text evidence="1">The sequence shown here is derived from an EMBL/GenBank/DDBJ whole genome shotgun (WGS) entry which is preliminary data.</text>
</comment>
<proteinExistence type="predicted"/>
<evidence type="ECO:0000313" key="1">
    <source>
        <dbReference type="EMBL" id="MBC9797632.1"/>
    </source>
</evidence>
<evidence type="ECO:0000313" key="2">
    <source>
        <dbReference type="Proteomes" id="UP000653730"/>
    </source>
</evidence>